<evidence type="ECO:0000256" key="1">
    <source>
        <dbReference type="SAM" id="MobiDB-lite"/>
    </source>
</evidence>
<feature type="region of interest" description="Disordered" evidence="1">
    <location>
        <begin position="170"/>
        <end position="285"/>
    </location>
</feature>
<evidence type="ECO:0000313" key="3">
    <source>
        <dbReference type="Proteomes" id="UP001620626"/>
    </source>
</evidence>
<comment type="caution">
    <text evidence="2">The sequence shown here is derived from an EMBL/GenBank/DDBJ whole genome shotgun (WGS) entry which is preliminary data.</text>
</comment>
<dbReference type="AlphaFoldDB" id="A0ABD2KN84"/>
<sequence>MDEHHQQQKRAILEALYECCRELMPWRTFKLCAANDQNAQIFLVALTEFLSPYAEIDQDKAAVSPEELRAAFFRCGGVNAQAWRLLVVAAEGDNETTKFIGKLLDFLTAEGTSAPPTNCPPAAAPPNSQLANSPLQKQAGTSQASQFPFTAAIHSQSGLTCRQEVVGGIAGQKTPPEHIYDTISSSSSADDSHSPHKKLSTPPGHIYHTVISTTSSGSQRPSVIYDLPPLSSTNSRESVSTTPPPVPQHTHKNRKKNDETPSPASKCSDTKKRKETPKKDNDGKK</sequence>
<feature type="region of interest" description="Disordered" evidence="1">
    <location>
        <begin position="114"/>
        <end position="143"/>
    </location>
</feature>
<name>A0ABD2KN84_9BILA</name>
<feature type="compositionally biased region" description="Polar residues" evidence="1">
    <location>
        <begin position="210"/>
        <end position="221"/>
    </location>
</feature>
<evidence type="ECO:0000313" key="2">
    <source>
        <dbReference type="EMBL" id="KAL3104321.1"/>
    </source>
</evidence>
<reference evidence="2 3" key="1">
    <citation type="submission" date="2024-10" db="EMBL/GenBank/DDBJ databases">
        <authorList>
            <person name="Kim D."/>
        </authorList>
    </citation>
    <scope>NUCLEOTIDE SEQUENCE [LARGE SCALE GENOMIC DNA]</scope>
    <source>
        <strain evidence="2">BH-2024</strain>
    </source>
</reference>
<keyword evidence="3" id="KW-1185">Reference proteome</keyword>
<feature type="compositionally biased region" description="Polar residues" evidence="1">
    <location>
        <begin position="230"/>
        <end position="241"/>
    </location>
</feature>
<feature type="compositionally biased region" description="Polar residues" evidence="1">
    <location>
        <begin position="129"/>
        <end position="143"/>
    </location>
</feature>
<dbReference type="Proteomes" id="UP001620626">
    <property type="component" value="Unassembled WGS sequence"/>
</dbReference>
<organism evidence="2 3">
    <name type="scientific">Heterodera trifolii</name>
    <dbReference type="NCBI Taxonomy" id="157864"/>
    <lineage>
        <taxon>Eukaryota</taxon>
        <taxon>Metazoa</taxon>
        <taxon>Ecdysozoa</taxon>
        <taxon>Nematoda</taxon>
        <taxon>Chromadorea</taxon>
        <taxon>Rhabditida</taxon>
        <taxon>Tylenchina</taxon>
        <taxon>Tylenchomorpha</taxon>
        <taxon>Tylenchoidea</taxon>
        <taxon>Heteroderidae</taxon>
        <taxon>Heteroderinae</taxon>
        <taxon>Heterodera</taxon>
    </lineage>
</organism>
<gene>
    <name evidence="2" type="ORF">niasHT_029106</name>
</gene>
<proteinExistence type="predicted"/>
<protein>
    <submittedName>
        <fullName evidence="2">Uncharacterized protein</fullName>
    </submittedName>
</protein>
<feature type="compositionally biased region" description="Basic and acidic residues" evidence="1">
    <location>
        <begin position="268"/>
        <end position="285"/>
    </location>
</feature>
<accession>A0ABD2KN84</accession>
<dbReference type="EMBL" id="JBICBT010000716">
    <property type="protein sequence ID" value="KAL3104321.1"/>
    <property type="molecule type" value="Genomic_DNA"/>
</dbReference>